<sequence>MLVSPLIALLAISATSVSASNYAKYNLLKDDRDAGRLVFPPTTLDQREAILSNVDNALTAWANYDSKILNYGPASDPFPTIKNLRKNIETISDEDLQLGLTDAFTMIRDHHTRWINTAPYNCFYSTTGVRFSFIEGDADIAENPTVVVASTSTNPEVRSLFGEDFSKIQAGDQLLAVNGLSFVNWFEQNKFTSGGGANEFGGQRSALRFLSTRYGEINRLPSEDSINFQFRSRTDPQNSYTVDVQYVSGHDEECWGFGSNLYRNLTGITLPGTPQTSRPFSTKYLEDNYGSNATRFSPRVTERVVSRNPKEKRMPDSANMGVINLEDFSPEDIDTKNPVSLKAIMIVRSLLANELKDTNSVIYELRGNPGGSVSFSDGMVQLFKPDFHPFGDQYLMNNVTYNIFAKDQDPNLDPFAKAWQETEPGSRYTDVFFYSSMKSANTLGQAYVRPMGVFNDGRCYSSCDVFSGAIQSHGVGTVFGEDDFQEFPFSNELTNGSTTYTNALTVGVTKTIRIGLYSGQEIEDLGVKADFIFRPQWSDLQPNSTTNSQYDRIAERLARIGQENGQSKLHFVSEPFTIVKPFGKLSLDVETAGIDEFTVLQDDGKTVVAQQRVATKKHKFSLPVSAVATTLGNSQITIVGKAAGKQVLKTIRSVRTIPTDDDYMKIGTPGFTFSGLSESVGLYQSSVTAPADGWNNVNGSWMIGNGVKYANNVESSLEAFFTSPVGTKVNVGLDVALDTEPEFDFLYLSVKSSGDVEDFLINSKGVNDTTKTFDGVSGGT</sequence>
<accession>A0ABQ8FDZ1</accession>
<dbReference type="EMBL" id="JAFCIX010000208">
    <property type="protein sequence ID" value="KAH6596588.1"/>
    <property type="molecule type" value="Genomic_DNA"/>
</dbReference>
<evidence type="ECO:0000259" key="2">
    <source>
        <dbReference type="Pfam" id="PF03572"/>
    </source>
</evidence>
<keyword evidence="4" id="KW-1185">Reference proteome</keyword>
<comment type="caution">
    <text evidence="3">The sequence shown here is derived from an EMBL/GenBank/DDBJ whole genome shotgun (WGS) entry which is preliminary data.</text>
</comment>
<feature type="domain" description="Tail specific protease" evidence="2">
    <location>
        <begin position="320"/>
        <end position="531"/>
    </location>
</feature>
<dbReference type="InterPro" id="IPR005151">
    <property type="entry name" value="Tail-specific_protease"/>
</dbReference>
<dbReference type="SUPFAM" id="SSF52096">
    <property type="entry name" value="ClpP/crotonase"/>
    <property type="match status" value="1"/>
</dbReference>
<dbReference type="Proteomes" id="UP001648503">
    <property type="component" value="Unassembled WGS sequence"/>
</dbReference>
<gene>
    <name evidence="3" type="ORF">BASA50_005026</name>
</gene>
<dbReference type="Gene3D" id="3.90.226.10">
    <property type="entry name" value="2-enoyl-CoA Hydratase, Chain A, domain 1"/>
    <property type="match status" value="1"/>
</dbReference>
<name>A0ABQ8FDZ1_9FUNG</name>
<reference evidence="3 4" key="1">
    <citation type="submission" date="2021-02" db="EMBL/GenBank/DDBJ databases">
        <title>Variation within the Batrachochytrium salamandrivorans European outbreak.</title>
        <authorList>
            <person name="Kelly M."/>
            <person name="Pasmans F."/>
            <person name="Shea T.P."/>
            <person name="Munoz J.F."/>
            <person name="Carranza S."/>
            <person name="Cuomo C.A."/>
            <person name="Martel A."/>
        </authorList>
    </citation>
    <scope>NUCLEOTIDE SEQUENCE [LARGE SCALE GENOMIC DNA]</scope>
    <source>
        <strain evidence="3 4">AMFP18/2</strain>
    </source>
</reference>
<protein>
    <recommendedName>
        <fullName evidence="2">Tail specific protease domain-containing protein</fullName>
    </recommendedName>
</protein>
<evidence type="ECO:0000313" key="4">
    <source>
        <dbReference type="Proteomes" id="UP001648503"/>
    </source>
</evidence>
<evidence type="ECO:0000313" key="3">
    <source>
        <dbReference type="EMBL" id="KAH6596588.1"/>
    </source>
</evidence>
<evidence type="ECO:0000256" key="1">
    <source>
        <dbReference type="SAM" id="SignalP"/>
    </source>
</evidence>
<proteinExistence type="predicted"/>
<feature type="chain" id="PRO_5045481680" description="Tail specific protease domain-containing protein" evidence="1">
    <location>
        <begin position="20"/>
        <end position="780"/>
    </location>
</feature>
<dbReference type="InterPro" id="IPR029045">
    <property type="entry name" value="ClpP/crotonase-like_dom_sf"/>
</dbReference>
<dbReference type="InterPro" id="IPR036034">
    <property type="entry name" value="PDZ_sf"/>
</dbReference>
<organism evidence="3 4">
    <name type="scientific">Batrachochytrium salamandrivorans</name>
    <dbReference type="NCBI Taxonomy" id="1357716"/>
    <lineage>
        <taxon>Eukaryota</taxon>
        <taxon>Fungi</taxon>
        <taxon>Fungi incertae sedis</taxon>
        <taxon>Chytridiomycota</taxon>
        <taxon>Chytridiomycota incertae sedis</taxon>
        <taxon>Chytridiomycetes</taxon>
        <taxon>Rhizophydiales</taxon>
        <taxon>Rhizophydiales incertae sedis</taxon>
        <taxon>Batrachochytrium</taxon>
    </lineage>
</organism>
<dbReference type="PANTHER" id="PTHR32060">
    <property type="entry name" value="TAIL-SPECIFIC PROTEASE"/>
    <property type="match status" value="1"/>
</dbReference>
<dbReference type="Gene3D" id="2.30.42.10">
    <property type="match status" value="1"/>
</dbReference>
<dbReference type="Pfam" id="PF03572">
    <property type="entry name" value="Peptidase_S41"/>
    <property type="match status" value="1"/>
</dbReference>
<feature type="signal peptide" evidence="1">
    <location>
        <begin position="1"/>
        <end position="19"/>
    </location>
</feature>
<dbReference type="PANTHER" id="PTHR32060:SF22">
    <property type="entry name" value="CARBOXYL-TERMINAL-PROCESSING PEPTIDASE 3, CHLOROPLASTIC"/>
    <property type="match status" value="1"/>
</dbReference>
<keyword evidence="1" id="KW-0732">Signal</keyword>